<keyword evidence="3" id="KW-1185">Reference proteome</keyword>
<organism evidence="2 3">
    <name type="scientific">Lutibacter flavus</name>
    <dbReference type="NCBI Taxonomy" id="691689"/>
    <lineage>
        <taxon>Bacteria</taxon>
        <taxon>Pseudomonadati</taxon>
        <taxon>Bacteroidota</taxon>
        <taxon>Flavobacteriia</taxon>
        <taxon>Flavobacteriales</taxon>
        <taxon>Flavobacteriaceae</taxon>
        <taxon>Lutibacter</taxon>
    </lineage>
</organism>
<dbReference type="EMBL" id="FZNX01000007">
    <property type="protein sequence ID" value="SNR83001.1"/>
    <property type="molecule type" value="Genomic_DNA"/>
</dbReference>
<keyword evidence="1" id="KW-0472">Membrane</keyword>
<dbReference type="AlphaFoldDB" id="A0A238ZIW7"/>
<reference evidence="3" key="1">
    <citation type="submission" date="2017-06" db="EMBL/GenBank/DDBJ databases">
        <authorList>
            <person name="Varghese N."/>
            <person name="Submissions S."/>
        </authorList>
    </citation>
    <scope>NUCLEOTIDE SEQUENCE [LARGE SCALE GENOMIC DNA]</scope>
    <source>
        <strain evidence="3">DSM 27993</strain>
    </source>
</reference>
<sequence>MILIFKYIIPNNYCGLTIYPFIFLKNKTLKKDEILMNHEKIHLKQQLELLWIFFFIWYFTEYLVRVIQYKNHYLAYKNISFEKEAYQSEGNLAYLNNRKSFNFIFYFKL</sequence>
<keyword evidence="1" id="KW-1133">Transmembrane helix</keyword>
<evidence type="ECO:0008006" key="4">
    <source>
        <dbReference type="Google" id="ProtNLM"/>
    </source>
</evidence>
<dbReference type="OrthoDB" id="1027344at2"/>
<evidence type="ECO:0000256" key="1">
    <source>
        <dbReference type="SAM" id="Phobius"/>
    </source>
</evidence>
<protein>
    <recommendedName>
        <fullName evidence="4">Peptidase M56 domain-containing protein</fullName>
    </recommendedName>
</protein>
<proteinExistence type="predicted"/>
<evidence type="ECO:0000313" key="2">
    <source>
        <dbReference type="EMBL" id="SNR83001.1"/>
    </source>
</evidence>
<dbReference type="Proteomes" id="UP000198412">
    <property type="component" value="Unassembled WGS sequence"/>
</dbReference>
<accession>A0A238ZIW7</accession>
<feature type="transmembrane region" description="Helical" evidence="1">
    <location>
        <begin position="49"/>
        <end position="67"/>
    </location>
</feature>
<gene>
    <name evidence="2" type="ORF">SAMN04488111_3330</name>
</gene>
<name>A0A238ZIW7_9FLAO</name>
<keyword evidence="1" id="KW-0812">Transmembrane</keyword>
<evidence type="ECO:0000313" key="3">
    <source>
        <dbReference type="Proteomes" id="UP000198412"/>
    </source>
</evidence>